<accession>A0ABV6GIY4</accession>
<dbReference type="EC" id="2.3.-.-" evidence="2"/>
<dbReference type="GO" id="GO:0016746">
    <property type="term" value="F:acyltransferase activity"/>
    <property type="evidence" value="ECO:0007669"/>
    <property type="project" value="UniProtKB-KW"/>
</dbReference>
<feature type="domain" description="N-acetyltransferase" evidence="1">
    <location>
        <begin position="20"/>
        <end position="161"/>
    </location>
</feature>
<sequence length="161" mass="18670">MFETKRCYVNIFMKSDFADVEKLYLNEKVRRYLGGIREESSIVTVLDEMHNSSEDSWYWVAREKRTDDFIGLVSLDPHHEGVDIEVSYQFLPNWWGAGYATEIVQVIINYALNELNLSKLVAETQTANMPSCKLLERLGMNLEKTITRFGAEQVIYSIKSD</sequence>
<dbReference type="InterPro" id="IPR000182">
    <property type="entry name" value="GNAT_dom"/>
</dbReference>
<keyword evidence="2" id="KW-0808">Transferase</keyword>
<proteinExistence type="predicted"/>
<dbReference type="Pfam" id="PF13302">
    <property type="entry name" value="Acetyltransf_3"/>
    <property type="match status" value="1"/>
</dbReference>
<dbReference type="RefSeq" id="WP_378936807.1">
    <property type="nucleotide sequence ID" value="NZ_JBHLVO010000021.1"/>
</dbReference>
<dbReference type="SUPFAM" id="SSF55729">
    <property type="entry name" value="Acyl-CoA N-acyltransferases (Nat)"/>
    <property type="match status" value="1"/>
</dbReference>
<dbReference type="InterPro" id="IPR016181">
    <property type="entry name" value="Acyl_CoA_acyltransferase"/>
</dbReference>
<protein>
    <submittedName>
        <fullName evidence="2">GNAT family N-acetyltransferase</fullName>
        <ecNumber evidence="2">2.3.-.-</ecNumber>
    </submittedName>
</protein>
<comment type="caution">
    <text evidence="2">The sequence shown here is derived from an EMBL/GenBank/DDBJ whole genome shotgun (WGS) entry which is preliminary data.</text>
</comment>
<dbReference type="PANTHER" id="PTHR43792:SF1">
    <property type="entry name" value="N-ACETYLTRANSFERASE DOMAIN-CONTAINING PROTEIN"/>
    <property type="match status" value="1"/>
</dbReference>
<evidence type="ECO:0000313" key="2">
    <source>
        <dbReference type="EMBL" id="MFC0273475.1"/>
    </source>
</evidence>
<organism evidence="2 3">
    <name type="scientific">Metabacillus herbersteinensis</name>
    <dbReference type="NCBI Taxonomy" id="283816"/>
    <lineage>
        <taxon>Bacteria</taxon>
        <taxon>Bacillati</taxon>
        <taxon>Bacillota</taxon>
        <taxon>Bacilli</taxon>
        <taxon>Bacillales</taxon>
        <taxon>Bacillaceae</taxon>
        <taxon>Metabacillus</taxon>
    </lineage>
</organism>
<reference evidence="2 3" key="1">
    <citation type="submission" date="2024-09" db="EMBL/GenBank/DDBJ databases">
        <authorList>
            <person name="Sun Q."/>
            <person name="Mori K."/>
        </authorList>
    </citation>
    <scope>NUCLEOTIDE SEQUENCE [LARGE SCALE GENOMIC DNA]</scope>
    <source>
        <strain evidence="2 3">CCM 7228</strain>
    </source>
</reference>
<dbReference type="EMBL" id="JBHLVO010000021">
    <property type="protein sequence ID" value="MFC0273475.1"/>
    <property type="molecule type" value="Genomic_DNA"/>
</dbReference>
<dbReference type="Proteomes" id="UP001589854">
    <property type="component" value="Unassembled WGS sequence"/>
</dbReference>
<dbReference type="PANTHER" id="PTHR43792">
    <property type="entry name" value="GNAT FAMILY, PUTATIVE (AFU_ORTHOLOGUE AFUA_3G00765)-RELATED-RELATED"/>
    <property type="match status" value="1"/>
</dbReference>
<evidence type="ECO:0000259" key="1">
    <source>
        <dbReference type="PROSITE" id="PS51186"/>
    </source>
</evidence>
<keyword evidence="3" id="KW-1185">Reference proteome</keyword>
<dbReference type="InterPro" id="IPR051531">
    <property type="entry name" value="N-acetyltransferase"/>
</dbReference>
<keyword evidence="2" id="KW-0012">Acyltransferase</keyword>
<dbReference type="Gene3D" id="3.40.630.30">
    <property type="match status" value="1"/>
</dbReference>
<gene>
    <name evidence="2" type="ORF">ACFFIX_18930</name>
</gene>
<name>A0ABV6GIY4_9BACI</name>
<dbReference type="PROSITE" id="PS51186">
    <property type="entry name" value="GNAT"/>
    <property type="match status" value="1"/>
</dbReference>
<evidence type="ECO:0000313" key="3">
    <source>
        <dbReference type="Proteomes" id="UP001589854"/>
    </source>
</evidence>